<comment type="caution">
    <text evidence="3">The sequence shown here is derived from an EMBL/GenBank/DDBJ whole genome shotgun (WGS) entry which is preliminary data.</text>
</comment>
<dbReference type="EMBL" id="LGRX02001971">
    <property type="protein sequence ID" value="KAK3285083.1"/>
    <property type="molecule type" value="Genomic_DNA"/>
</dbReference>
<evidence type="ECO:0000256" key="1">
    <source>
        <dbReference type="SAM" id="Coils"/>
    </source>
</evidence>
<keyword evidence="1" id="KW-0175">Coiled coil</keyword>
<proteinExistence type="predicted"/>
<dbReference type="AlphaFoldDB" id="A0AAE0GVY4"/>
<feature type="coiled-coil region" evidence="1">
    <location>
        <begin position="48"/>
        <end position="135"/>
    </location>
</feature>
<evidence type="ECO:0000313" key="3">
    <source>
        <dbReference type="EMBL" id="KAK3285083.1"/>
    </source>
</evidence>
<feature type="region of interest" description="Disordered" evidence="2">
    <location>
        <begin position="289"/>
        <end position="323"/>
    </location>
</feature>
<dbReference type="Gene3D" id="1.20.58.60">
    <property type="match status" value="1"/>
</dbReference>
<gene>
    <name evidence="3" type="ORF">CYMTET_7291</name>
</gene>
<protein>
    <submittedName>
        <fullName evidence="3">Uncharacterized protein</fullName>
    </submittedName>
</protein>
<accession>A0AAE0GVY4</accession>
<sequence length="323" mass="36433">MFRRISVSNYKNSGSLSGFQWEALCRATNTTVRARGIIGWATGWKEAKEEVDKENSSLSRRVRELEDDTAEHLQTVADLQKELQRVRSELVRSQSRVNALQSDKRALEINKHEAVATVRQQYDRADRQAESLRAILVEIHNLTSASVSDDTRAHSVRAPASDVESVSHAAEDAHENASDALTIGGIKFASLKEVSEYCSMIMQTAPLGHELVGEERSVLVELLQRGSQDLLRRILGEDGDPSQLRIFITGHEESTSPTRKHFAVKLKLSVTYFSYRRCIANIRRSEEARVQKAQNASKSTSRRRRNPPKMLSESFEELTRISD</sequence>
<evidence type="ECO:0000256" key="2">
    <source>
        <dbReference type="SAM" id="MobiDB-lite"/>
    </source>
</evidence>
<dbReference type="Proteomes" id="UP001190700">
    <property type="component" value="Unassembled WGS sequence"/>
</dbReference>
<keyword evidence="4" id="KW-1185">Reference proteome</keyword>
<dbReference type="Gene3D" id="3.10.450.40">
    <property type="match status" value="1"/>
</dbReference>
<reference evidence="3 4" key="1">
    <citation type="journal article" date="2015" name="Genome Biol. Evol.">
        <title>Comparative Genomics of a Bacterivorous Green Alga Reveals Evolutionary Causalities and Consequences of Phago-Mixotrophic Mode of Nutrition.</title>
        <authorList>
            <person name="Burns J.A."/>
            <person name="Paasch A."/>
            <person name="Narechania A."/>
            <person name="Kim E."/>
        </authorList>
    </citation>
    <scope>NUCLEOTIDE SEQUENCE [LARGE SCALE GENOMIC DNA]</scope>
    <source>
        <strain evidence="3 4">PLY_AMNH</strain>
    </source>
</reference>
<organism evidence="3 4">
    <name type="scientific">Cymbomonas tetramitiformis</name>
    <dbReference type="NCBI Taxonomy" id="36881"/>
    <lineage>
        <taxon>Eukaryota</taxon>
        <taxon>Viridiplantae</taxon>
        <taxon>Chlorophyta</taxon>
        <taxon>Pyramimonadophyceae</taxon>
        <taxon>Pyramimonadales</taxon>
        <taxon>Pyramimonadaceae</taxon>
        <taxon>Cymbomonas</taxon>
    </lineage>
</organism>
<name>A0AAE0GVY4_9CHLO</name>
<evidence type="ECO:0000313" key="4">
    <source>
        <dbReference type="Proteomes" id="UP001190700"/>
    </source>
</evidence>